<name>A0A183G0B3_HELPZ</name>
<feature type="region of interest" description="Disordered" evidence="1">
    <location>
        <begin position="32"/>
        <end position="70"/>
    </location>
</feature>
<accession>A0A3P8ASQ5</accession>
<feature type="compositionally biased region" description="Basic and acidic residues" evidence="1">
    <location>
        <begin position="108"/>
        <end position="118"/>
    </location>
</feature>
<gene>
    <name evidence="2" type="ORF">HPBE_LOCUS14523</name>
</gene>
<dbReference type="AlphaFoldDB" id="A0A183G0B3"/>
<evidence type="ECO:0000313" key="3">
    <source>
        <dbReference type="Proteomes" id="UP000050761"/>
    </source>
</evidence>
<feature type="region of interest" description="Disordered" evidence="1">
    <location>
        <begin position="83"/>
        <end position="126"/>
    </location>
</feature>
<evidence type="ECO:0000313" key="2">
    <source>
        <dbReference type="EMBL" id="VDO99897.1"/>
    </source>
</evidence>
<reference evidence="2 3" key="1">
    <citation type="submission" date="2018-11" db="EMBL/GenBank/DDBJ databases">
        <authorList>
            <consortium name="Pathogen Informatics"/>
        </authorList>
    </citation>
    <scope>NUCLEOTIDE SEQUENCE [LARGE SCALE GENOMIC DNA]</scope>
</reference>
<dbReference type="WBParaSite" id="HPBE_0001452201-mRNA-1">
    <property type="protein sequence ID" value="HPBE_0001452201-mRNA-1"/>
    <property type="gene ID" value="HPBE_0001452201"/>
</dbReference>
<protein>
    <submittedName>
        <fullName evidence="2 4">Uncharacterized protein</fullName>
    </submittedName>
</protein>
<organism evidence="3 4">
    <name type="scientific">Heligmosomoides polygyrus</name>
    <name type="common">Parasitic roundworm</name>
    <dbReference type="NCBI Taxonomy" id="6339"/>
    <lineage>
        <taxon>Eukaryota</taxon>
        <taxon>Metazoa</taxon>
        <taxon>Ecdysozoa</taxon>
        <taxon>Nematoda</taxon>
        <taxon>Chromadorea</taxon>
        <taxon>Rhabditida</taxon>
        <taxon>Rhabditina</taxon>
        <taxon>Rhabditomorpha</taxon>
        <taxon>Strongyloidea</taxon>
        <taxon>Heligmosomidae</taxon>
        <taxon>Heligmosomoides</taxon>
    </lineage>
</organism>
<dbReference type="EMBL" id="UZAH01028400">
    <property type="protein sequence ID" value="VDO99897.1"/>
    <property type="molecule type" value="Genomic_DNA"/>
</dbReference>
<reference evidence="4" key="2">
    <citation type="submission" date="2019-09" db="UniProtKB">
        <authorList>
            <consortium name="WormBaseParasite"/>
        </authorList>
    </citation>
    <scope>IDENTIFICATION</scope>
</reference>
<evidence type="ECO:0000313" key="4">
    <source>
        <dbReference type="WBParaSite" id="HPBE_0001452201-mRNA-1"/>
    </source>
</evidence>
<proteinExistence type="predicted"/>
<sequence>MATAGLVPALFAAENYYEALMIHNTRGYLRAHKADRMRQEQQGQQSPQPLTPSKPFKSSAPFAADQHPRRLLSCQLSSRSLYDPSRRLRLGPMDARKHVKNIADTNEQDPRHRSDESKSLPCEEVP</sequence>
<keyword evidence="3" id="KW-1185">Reference proteome</keyword>
<dbReference type="Proteomes" id="UP000050761">
    <property type="component" value="Unassembled WGS sequence"/>
</dbReference>
<evidence type="ECO:0000256" key="1">
    <source>
        <dbReference type="SAM" id="MobiDB-lite"/>
    </source>
</evidence>
<accession>A0A183G0B3</accession>